<evidence type="ECO:0000313" key="3">
    <source>
        <dbReference type="Proteomes" id="UP000003656"/>
    </source>
</evidence>
<protein>
    <submittedName>
        <fullName evidence="2">Methyl-accepting chemotaxis protein</fullName>
    </submittedName>
</protein>
<proteinExistence type="predicted"/>
<accession>D1NTS9</accession>
<gene>
    <name evidence="2" type="ORF">BGLCM_1103</name>
    <name evidence="1" type="ORF">BIFGAL_03246</name>
</gene>
<dbReference type="Pfam" id="PF11855">
    <property type="entry name" value="DUF3375"/>
    <property type="match status" value="1"/>
</dbReference>
<keyword evidence="4" id="KW-1185">Reference proteome</keyword>
<dbReference type="Proteomes" id="UP000003656">
    <property type="component" value="Unassembled WGS sequence"/>
</dbReference>
<evidence type="ECO:0000313" key="4">
    <source>
        <dbReference type="Proteomes" id="UP000029074"/>
    </source>
</evidence>
<dbReference type="AlphaFoldDB" id="D1NTS9"/>
<organism evidence="1 3">
    <name type="scientific">Bifidobacterium gallicum DSM 20093 = LMG 11596</name>
    <dbReference type="NCBI Taxonomy" id="561180"/>
    <lineage>
        <taxon>Bacteria</taxon>
        <taxon>Bacillati</taxon>
        <taxon>Actinomycetota</taxon>
        <taxon>Actinomycetes</taxon>
        <taxon>Bifidobacteriales</taxon>
        <taxon>Bifidobacteriaceae</taxon>
        <taxon>Bifidobacterium</taxon>
    </lineage>
</organism>
<dbReference type="eggNOG" id="ENOG5033KYW">
    <property type="taxonomic scope" value="Bacteria"/>
</dbReference>
<dbReference type="STRING" id="561180.BIFGAL_03246"/>
<evidence type="ECO:0000313" key="1">
    <source>
        <dbReference type="EMBL" id="EFA23133.1"/>
    </source>
</evidence>
<sequence length="502" mass="56445">MADAVNEWERLAPTYNEGVLTLLRRDQSQMYIALLRYAFQPLGAELYKERLIMLFNEGLRQLTQANLIDQDTRDNPASPLHNGETLLVELSKEERGRYLWIASILDQHTQRYKYTITPRCRRAMDALEQLEDSTTMLSGAQTNSIIDVVERVRRKLTTDPAERIQLLENDITQRQHQIDLLKAGLDTETLTPRQVGDEIGVILRMLRGIPRELAELAMTEQHNASDIRLRQQDHNLDVDDILNLYHRDYRMAFEESEQGQRFHEAFQILFDEGGATQLADSIAAIRASNLVTDDNARLLNTVSMELERVESGILNVQDKRRQSDIAVQQLVNQVSNTVYRTMSTALTTLFTTAGHVTGPASASPFITQSAEGSYLPVPERALATVVNVDVPELGVSGDVEPFDVGDMIRRGGPQVRRIATLILEQPVLQDDGMIDLAASFNTLGAQDRRACEIVGLLTLDGRQEPGTSLWRCVGDDGTPVIWRTPSWIISADHLMAIVKDMT</sequence>
<dbReference type="RefSeq" id="WP_006294682.1">
    <property type="nucleotide sequence ID" value="NZ_ABXB03000002.1"/>
</dbReference>
<reference evidence="2 4" key="2">
    <citation type="submission" date="2014-03" db="EMBL/GenBank/DDBJ databases">
        <title>Genomics of Bifidobacteria.</title>
        <authorList>
            <person name="Ventura M."/>
            <person name="Milani C."/>
            <person name="Lugli G.A."/>
        </authorList>
    </citation>
    <scope>NUCLEOTIDE SEQUENCE [LARGE SCALE GENOMIC DNA]</scope>
    <source>
        <strain evidence="2 4">LMG 11596</strain>
    </source>
</reference>
<dbReference type="EMBL" id="ABXB03000002">
    <property type="protein sequence ID" value="EFA23133.1"/>
    <property type="molecule type" value="Genomic_DNA"/>
</dbReference>
<name>D1NTS9_9BIFI</name>
<dbReference type="InterPro" id="IPR021804">
    <property type="entry name" value="DUF3375"/>
</dbReference>
<evidence type="ECO:0000313" key="2">
    <source>
        <dbReference type="EMBL" id="KFI58809.1"/>
    </source>
</evidence>
<comment type="caution">
    <text evidence="1">The sequence shown here is derived from an EMBL/GenBank/DDBJ whole genome shotgun (WGS) entry which is preliminary data.</text>
</comment>
<dbReference type="EMBL" id="JGYW01000005">
    <property type="protein sequence ID" value="KFI58809.1"/>
    <property type="molecule type" value="Genomic_DNA"/>
</dbReference>
<reference evidence="1 3" key="1">
    <citation type="submission" date="2009-11" db="EMBL/GenBank/DDBJ databases">
        <authorList>
            <person name="Weinstock G."/>
            <person name="Sodergren E."/>
            <person name="Clifton S."/>
            <person name="Fulton L."/>
            <person name="Fulton B."/>
            <person name="Courtney L."/>
            <person name="Fronick C."/>
            <person name="Harrison M."/>
            <person name="Strong C."/>
            <person name="Farmer C."/>
            <person name="Delahaunty K."/>
            <person name="Markovic C."/>
            <person name="Hall O."/>
            <person name="Minx P."/>
            <person name="Tomlinson C."/>
            <person name="Mitreva M."/>
            <person name="Nelson J."/>
            <person name="Hou S."/>
            <person name="Wollam A."/>
            <person name="Pepin K.H."/>
            <person name="Johnson M."/>
            <person name="Bhonagiri V."/>
            <person name="Nash W.E."/>
            <person name="Warren W."/>
            <person name="Chinwalla A."/>
            <person name="Mardis E.R."/>
            <person name="Wilson R.K."/>
        </authorList>
    </citation>
    <scope>NUCLEOTIDE SEQUENCE [LARGE SCALE GENOMIC DNA]</scope>
    <source>
        <strain evidence="1 3">DSM 20093</strain>
    </source>
</reference>
<dbReference type="Proteomes" id="UP000029074">
    <property type="component" value="Unassembled WGS sequence"/>
</dbReference>
<dbReference type="OrthoDB" id="3237906at2"/>